<reference evidence="1" key="1">
    <citation type="journal article" date="2023" name="Comput. Struct. Biotechnol. J.">
        <title>Discovery of a novel marine Bacteroidetes with a rich repertoire of carbohydrate-active enzymes.</title>
        <authorList>
            <person name="Chen B."/>
            <person name="Liu G."/>
            <person name="Chen Q."/>
            <person name="Wang H."/>
            <person name="Liu L."/>
            <person name="Tang K."/>
        </authorList>
    </citation>
    <scope>NUCLEOTIDE SEQUENCE</scope>
    <source>
        <strain evidence="1">TK19036</strain>
    </source>
</reference>
<accession>A0AA49JI45</accession>
<organism evidence="1">
    <name type="scientific">Roseihalotalea indica</name>
    <dbReference type="NCBI Taxonomy" id="2867963"/>
    <lineage>
        <taxon>Bacteria</taxon>
        <taxon>Pseudomonadati</taxon>
        <taxon>Bacteroidota</taxon>
        <taxon>Cytophagia</taxon>
        <taxon>Cytophagales</taxon>
        <taxon>Catalimonadaceae</taxon>
        <taxon>Roseihalotalea</taxon>
    </lineage>
</organism>
<protein>
    <submittedName>
        <fullName evidence="1">Uncharacterized protein</fullName>
    </submittedName>
</protein>
<gene>
    <name evidence="1" type="ORF">K4G66_12770</name>
</gene>
<name>A0AA49JI45_9BACT</name>
<sequence>MSVSTTLQHHALLLAPQCNQQGVLRNRAAGKVTFHLGSQTFDIILPFYSGSKEINYLEKKLKAKVQTQQGITLFTPSGRIPLGTGGQNVHTEAGLAIISKRLIRENRGRLSKIDLQIFTEKEPCRDCMAELRVVNRSESIQGGTITLFTQNEAHQLAEISLV</sequence>
<evidence type="ECO:0000313" key="1">
    <source>
        <dbReference type="EMBL" id="WKN39565.1"/>
    </source>
</evidence>
<dbReference type="AlphaFoldDB" id="A0AA49JI45"/>
<dbReference type="EMBL" id="CP120682">
    <property type="protein sequence ID" value="WKN39565.1"/>
    <property type="molecule type" value="Genomic_DNA"/>
</dbReference>
<proteinExistence type="predicted"/>
<reference evidence="1" key="2">
    <citation type="journal article" date="2024" name="Antonie Van Leeuwenhoek">
        <title>Roseihalotalea indica gen. nov., sp. nov., a halophilic Bacteroidetes from mesopelagic Southwest Indian Ocean with higher carbohydrate metabolic potential.</title>
        <authorList>
            <person name="Chen B."/>
            <person name="Zhang M."/>
            <person name="Lin D."/>
            <person name="Ye J."/>
            <person name="Tang K."/>
        </authorList>
    </citation>
    <scope>NUCLEOTIDE SEQUENCE</scope>
    <source>
        <strain evidence="1">TK19036</strain>
    </source>
</reference>